<protein>
    <submittedName>
        <fullName evidence="6">OB-fold nucleic acid binding domain-containing protein</fullName>
    </submittedName>
</protein>
<dbReference type="GeneID" id="10030056"/>
<dbReference type="VEuPathDB" id="FungiDB:MGYG_02285"/>
<dbReference type="HOGENOM" id="CLU_054798_1_1_1"/>
<dbReference type="InParanoid" id="E4UQU6"/>
<sequence>MAHGVQNKPKNEPIPDDSLPFYPAYCYKASPTHFTWVKLTAVNVHRLTRREGYEGQNIHFYKNHPIQFICLAGVIVSRDEQFRRTILTLDDSSGSNIEIVCSKKQFDLPVSQPAQAEVNPTVMATSTAQISGYITSTTKEALEISSLVPGVVAKFKGTVVTFRGMRQLHLERFVLLPDMAREMKFWEERTRFLVDVLSVPWHLTEEQVEQLRIEGAGLEEKKIKRSRAREERARRDKKTAEREEKDYERIVRRYQREEEVRRKYAELSRKVSARFKRPRGR</sequence>
<accession>E4UQU6</accession>
<evidence type="ECO:0000256" key="4">
    <source>
        <dbReference type="SAM" id="MobiDB-lite"/>
    </source>
</evidence>
<comment type="subcellular location">
    <subcellularLocation>
        <location evidence="1">Chromosome</location>
        <location evidence="1">Telomere</location>
    </subcellularLocation>
</comment>
<dbReference type="EMBL" id="DS989823">
    <property type="protein sequence ID" value="EFQ99272.1"/>
    <property type="molecule type" value="Genomic_DNA"/>
</dbReference>
<dbReference type="OrthoDB" id="77828at2759"/>
<evidence type="ECO:0000313" key="7">
    <source>
        <dbReference type="Proteomes" id="UP000002669"/>
    </source>
</evidence>
<dbReference type="Proteomes" id="UP000002669">
    <property type="component" value="Unassembled WGS sequence"/>
</dbReference>
<feature type="region of interest" description="Disordered" evidence="4">
    <location>
        <begin position="224"/>
        <end position="245"/>
    </location>
</feature>
<keyword evidence="7" id="KW-1185">Reference proteome</keyword>
<dbReference type="RefSeq" id="XP_003174755.1">
    <property type="nucleotide sequence ID" value="XM_003174707.1"/>
</dbReference>
<gene>
    <name evidence="6" type="ORF">MGYG_02285</name>
</gene>
<dbReference type="InterPro" id="IPR012340">
    <property type="entry name" value="NA-bd_OB-fold"/>
</dbReference>
<dbReference type="InterPro" id="IPR018856">
    <property type="entry name" value="Stn1_N"/>
</dbReference>
<dbReference type="eggNOG" id="ENOG502RY83">
    <property type="taxonomic scope" value="Eukaryota"/>
</dbReference>
<dbReference type="SUPFAM" id="SSF50249">
    <property type="entry name" value="Nucleic acid-binding proteins"/>
    <property type="match status" value="1"/>
</dbReference>
<evidence type="ECO:0000313" key="6">
    <source>
        <dbReference type="EMBL" id="EFQ99272.1"/>
    </source>
</evidence>
<dbReference type="Pfam" id="PF10451">
    <property type="entry name" value="Stn1"/>
    <property type="match status" value="1"/>
</dbReference>
<feature type="domain" description="CST complex subunit Stn1 N-terminal" evidence="5">
    <location>
        <begin position="56"/>
        <end position="225"/>
    </location>
</feature>
<name>E4UQU6_ARTGP</name>
<dbReference type="Gene3D" id="2.40.50.140">
    <property type="entry name" value="Nucleic acid-binding proteins"/>
    <property type="match status" value="1"/>
</dbReference>
<keyword evidence="3" id="KW-0779">Telomere</keyword>
<evidence type="ECO:0000256" key="1">
    <source>
        <dbReference type="ARBA" id="ARBA00004574"/>
    </source>
</evidence>
<reference evidence="7" key="1">
    <citation type="journal article" date="2012" name="MBio">
        <title>Comparative genome analysis of Trichophyton rubrum and related dermatophytes reveals candidate genes involved in infection.</title>
        <authorList>
            <person name="Martinez D.A."/>
            <person name="Oliver B.G."/>
            <person name="Graeser Y."/>
            <person name="Goldberg J.M."/>
            <person name="Li W."/>
            <person name="Martinez-Rossi N.M."/>
            <person name="Monod M."/>
            <person name="Shelest E."/>
            <person name="Barton R.C."/>
            <person name="Birch E."/>
            <person name="Brakhage A.A."/>
            <person name="Chen Z."/>
            <person name="Gurr S.J."/>
            <person name="Heiman D."/>
            <person name="Heitman J."/>
            <person name="Kosti I."/>
            <person name="Rossi A."/>
            <person name="Saif S."/>
            <person name="Samalova M."/>
            <person name="Saunders C.W."/>
            <person name="Shea T."/>
            <person name="Summerbell R.C."/>
            <person name="Xu J."/>
            <person name="Young S."/>
            <person name="Zeng Q."/>
            <person name="Birren B.W."/>
            <person name="Cuomo C.A."/>
            <person name="White T.C."/>
        </authorList>
    </citation>
    <scope>NUCLEOTIDE SEQUENCE [LARGE SCALE GENOMIC DNA]</scope>
    <source>
        <strain evidence="7">ATCC MYA-4604 / CBS 118893</strain>
    </source>
</reference>
<proteinExistence type="predicted"/>
<keyword evidence="2" id="KW-0158">Chromosome</keyword>
<dbReference type="GO" id="GO:0000781">
    <property type="term" value="C:chromosome, telomeric region"/>
    <property type="evidence" value="ECO:0007669"/>
    <property type="project" value="UniProtKB-SubCell"/>
</dbReference>
<evidence type="ECO:0000256" key="3">
    <source>
        <dbReference type="ARBA" id="ARBA00022895"/>
    </source>
</evidence>
<evidence type="ECO:0000256" key="2">
    <source>
        <dbReference type="ARBA" id="ARBA00022454"/>
    </source>
</evidence>
<dbReference type="OMA" id="FCFKASP"/>
<organism evidence="7">
    <name type="scientific">Arthroderma gypseum (strain ATCC MYA-4604 / CBS 118893)</name>
    <name type="common">Microsporum gypseum</name>
    <dbReference type="NCBI Taxonomy" id="535722"/>
    <lineage>
        <taxon>Eukaryota</taxon>
        <taxon>Fungi</taxon>
        <taxon>Dikarya</taxon>
        <taxon>Ascomycota</taxon>
        <taxon>Pezizomycotina</taxon>
        <taxon>Eurotiomycetes</taxon>
        <taxon>Eurotiomycetidae</taxon>
        <taxon>Onygenales</taxon>
        <taxon>Arthrodermataceae</taxon>
        <taxon>Nannizzia</taxon>
    </lineage>
</organism>
<dbReference type="AlphaFoldDB" id="E4UQU6"/>
<evidence type="ECO:0000259" key="5">
    <source>
        <dbReference type="Pfam" id="PF10451"/>
    </source>
</evidence>